<keyword evidence="3 5" id="KW-0808">Transferase</keyword>
<feature type="domain" description="Aminotransferase class I/classII large" evidence="6">
    <location>
        <begin position="59"/>
        <end position="363"/>
    </location>
</feature>
<dbReference type="InterPro" id="IPR015424">
    <property type="entry name" value="PyrdxlP-dep_Trfase"/>
</dbReference>
<accession>A0A6H9SU73</accession>
<dbReference type="GO" id="GO:0008483">
    <property type="term" value="F:transaminase activity"/>
    <property type="evidence" value="ECO:0007669"/>
    <property type="project" value="UniProtKB-KW"/>
</dbReference>
<dbReference type="InterPro" id="IPR050106">
    <property type="entry name" value="HistidinolP_aminotransfase"/>
</dbReference>
<protein>
    <recommendedName>
        <fullName evidence="5">Aminotransferase</fullName>
        <ecNumber evidence="5">2.6.1.-</ecNumber>
    </recommendedName>
</protein>
<dbReference type="Gene3D" id="3.90.1150.10">
    <property type="entry name" value="Aspartate Aminotransferase, domain 1"/>
    <property type="match status" value="1"/>
</dbReference>
<dbReference type="Gene3D" id="3.40.640.10">
    <property type="entry name" value="Type I PLP-dependent aspartate aminotransferase-like (Major domain)"/>
    <property type="match status" value="1"/>
</dbReference>
<evidence type="ECO:0000313" key="10">
    <source>
        <dbReference type="Proteomes" id="UP000494222"/>
    </source>
</evidence>
<dbReference type="SUPFAM" id="SSF53383">
    <property type="entry name" value="PLP-dependent transferases"/>
    <property type="match status" value="1"/>
</dbReference>
<keyword evidence="2 5" id="KW-0032">Aminotransferase</keyword>
<evidence type="ECO:0000256" key="5">
    <source>
        <dbReference type="RuleBase" id="RU000481"/>
    </source>
</evidence>
<dbReference type="Pfam" id="PF00155">
    <property type="entry name" value="Aminotran_1_2"/>
    <property type="match status" value="1"/>
</dbReference>
<evidence type="ECO:0000256" key="2">
    <source>
        <dbReference type="ARBA" id="ARBA00022576"/>
    </source>
</evidence>
<reference evidence="8 10" key="2">
    <citation type="submission" date="2019-09" db="EMBL/GenBank/DDBJ databases">
        <authorList>
            <person name="Depoorter E."/>
        </authorList>
    </citation>
    <scope>NUCLEOTIDE SEQUENCE [LARGE SCALE GENOMIC DNA]</scope>
    <source>
        <strain evidence="8">LMG 24064</strain>
    </source>
</reference>
<keyword evidence="9" id="KW-1185">Reference proteome</keyword>
<gene>
    <name evidence="8" type="ORF">BLA24064_01979</name>
    <name evidence="7" type="ORF">F7R21_04080</name>
</gene>
<name>A0A6H9SU73_9BURK</name>
<dbReference type="AlphaFoldDB" id="A0A6H9SU73"/>
<evidence type="ECO:0000313" key="9">
    <source>
        <dbReference type="Proteomes" id="UP000430232"/>
    </source>
</evidence>
<reference evidence="7 9" key="1">
    <citation type="submission" date="2019-09" db="EMBL/GenBank/DDBJ databases">
        <title>Draft genome sequences of 48 bacterial type strains from the CCUG.</title>
        <authorList>
            <person name="Tunovic T."/>
            <person name="Pineiro-Iglesias B."/>
            <person name="Unosson C."/>
            <person name="Inganas E."/>
            <person name="Ohlen M."/>
            <person name="Cardew S."/>
            <person name="Jensie-Markopoulos S."/>
            <person name="Salva-Serra F."/>
            <person name="Jaen-Luchoro D."/>
            <person name="Karlsson R."/>
            <person name="Svensson-Stadler L."/>
            <person name="Chun J."/>
            <person name="Moore E."/>
        </authorList>
    </citation>
    <scope>NUCLEOTIDE SEQUENCE [LARGE SCALE GENOMIC DNA]</scope>
    <source>
        <strain evidence="7 9">CCUG 54555</strain>
    </source>
</reference>
<dbReference type="PANTHER" id="PTHR43643">
    <property type="entry name" value="HISTIDINOL-PHOSPHATE AMINOTRANSFERASE 2"/>
    <property type="match status" value="1"/>
</dbReference>
<dbReference type="InterPro" id="IPR004839">
    <property type="entry name" value="Aminotransferase_I/II_large"/>
</dbReference>
<dbReference type="EMBL" id="VZOJ01000005">
    <property type="protein sequence ID" value="KAB0644180.1"/>
    <property type="molecule type" value="Genomic_DNA"/>
</dbReference>
<evidence type="ECO:0000313" key="8">
    <source>
        <dbReference type="EMBL" id="VWB44221.1"/>
    </source>
</evidence>
<keyword evidence="4" id="KW-0663">Pyridoxal phosphate</keyword>
<dbReference type="PANTHER" id="PTHR43643:SF2">
    <property type="entry name" value="INDUCIBLE LYSINE DECARBOXYLASE"/>
    <property type="match status" value="1"/>
</dbReference>
<dbReference type="Proteomes" id="UP000430232">
    <property type="component" value="Unassembled WGS sequence"/>
</dbReference>
<dbReference type="EMBL" id="CABVPL010000010">
    <property type="protein sequence ID" value="VWB44221.1"/>
    <property type="molecule type" value="Genomic_DNA"/>
</dbReference>
<evidence type="ECO:0000256" key="4">
    <source>
        <dbReference type="ARBA" id="ARBA00022898"/>
    </source>
</evidence>
<dbReference type="Proteomes" id="UP000494222">
    <property type="component" value="Unassembled WGS sequence"/>
</dbReference>
<dbReference type="GO" id="GO:0030170">
    <property type="term" value="F:pyridoxal phosphate binding"/>
    <property type="evidence" value="ECO:0007669"/>
    <property type="project" value="InterPro"/>
</dbReference>
<comment type="cofactor">
    <cofactor evidence="5">
        <name>pyridoxal 5'-phosphate</name>
        <dbReference type="ChEBI" id="CHEBI:597326"/>
    </cofactor>
</comment>
<comment type="similarity">
    <text evidence="5">Belongs to the class-I pyridoxal-phosphate-dependent aminotransferase family.</text>
</comment>
<proteinExistence type="inferred from homology"/>
<dbReference type="PROSITE" id="PS00105">
    <property type="entry name" value="AA_TRANSFER_CLASS_1"/>
    <property type="match status" value="1"/>
</dbReference>
<dbReference type="InterPro" id="IPR004838">
    <property type="entry name" value="NHTrfase_class1_PyrdxlP-BS"/>
</dbReference>
<dbReference type="InterPro" id="IPR015422">
    <property type="entry name" value="PyrdxlP-dep_Trfase_small"/>
</dbReference>
<dbReference type="CDD" id="cd00609">
    <property type="entry name" value="AAT_like"/>
    <property type="match status" value="1"/>
</dbReference>
<evidence type="ECO:0000313" key="7">
    <source>
        <dbReference type="EMBL" id="KAB0644180.1"/>
    </source>
</evidence>
<dbReference type="GeneID" id="99789248"/>
<sequence length="369" mass="40104">MPTSVPKFPAHVATLRHNNPFPGIYALQQRIGHPIRHRLGGNESLDAPLSALRSIDGETLREHVNLYGDPGCTLLRTVLAGTGGFDPSDICVDSGADAVLALCLRALCVPGDAAVCSAGTYPTFAYLARAAGCEVFESPYRHRRGHVRVDLDALLESVIRTEAKVVYLANPDNPTGSWHGSEDIDALCSNLPEYCTLLLDEAYLDFCSPLRHDSARVRQGCIRIRSLSKSYAMAGLRIGYALADQDTLAQLQKVRIHYAVGGLAQYLAQAVVSDQLEAAIFRASNARLRDELYLELADRGHVVLPSGTNFISVLMREGAVAAQVQQRLLGRGIAIHRPDHPAFANLLRITVCDDALREDLLSAFEGNVL</sequence>
<evidence type="ECO:0000259" key="6">
    <source>
        <dbReference type="Pfam" id="PF00155"/>
    </source>
</evidence>
<dbReference type="OrthoDB" id="9813612at2"/>
<dbReference type="EC" id="2.6.1.-" evidence="5"/>
<evidence type="ECO:0000256" key="1">
    <source>
        <dbReference type="ARBA" id="ARBA00007970"/>
    </source>
</evidence>
<organism evidence="7 9">
    <name type="scientific">Burkholderia latens</name>
    <dbReference type="NCBI Taxonomy" id="488446"/>
    <lineage>
        <taxon>Bacteria</taxon>
        <taxon>Pseudomonadati</taxon>
        <taxon>Pseudomonadota</taxon>
        <taxon>Betaproteobacteria</taxon>
        <taxon>Burkholderiales</taxon>
        <taxon>Burkholderiaceae</taxon>
        <taxon>Burkholderia</taxon>
        <taxon>Burkholderia cepacia complex</taxon>
    </lineage>
</organism>
<evidence type="ECO:0000256" key="3">
    <source>
        <dbReference type="ARBA" id="ARBA00022679"/>
    </source>
</evidence>
<dbReference type="InterPro" id="IPR015421">
    <property type="entry name" value="PyrdxlP-dep_Trfase_major"/>
</dbReference>
<dbReference type="RefSeq" id="WP_151062976.1">
    <property type="nucleotide sequence ID" value="NZ_CABVPL010000010.1"/>
</dbReference>
<comment type="similarity">
    <text evidence="1">Belongs to the class-II pyridoxal-phosphate-dependent aminotransferase family. Histidinol-phosphate aminotransferase subfamily.</text>
</comment>